<feature type="transmembrane region" description="Helical" evidence="6">
    <location>
        <begin position="454"/>
        <end position="471"/>
    </location>
</feature>
<evidence type="ECO:0000259" key="8">
    <source>
        <dbReference type="Pfam" id="PF13567"/>
    </source>
</evidence>
<dbReference type="Proteomes" id="UP000520814">
    <property type="component" value="Unassembled WGS sequence"/>
</dbReference>
<keyword evidence="10" id="KW-1185">Reference proteome</keyword>
<feature type="transmembrane region" description="Helical" evidence="6">
    <location>
        <begin position="254"/>
        <end position="277"/>
    </location>
</feature>
<evidence type="ECO:0000256" key="6">
    <source>
        <dbReference type="SAM" id="Phobius"/>
    </source>
</evidence>
<reference evidence="9 10" key="1">
    <citation type="submission" date="2020-08" db="EMBL/GenBank/DDBJ databases">
        <title>Genomic Encyclopedia of Type Strains, Phase IV (KMG-IV): sequencing the most valuable type-strain genomes for metagenomic binning, comparative biology and taxonomic classification.</title>
        <authorList>
            <person name="Goeker M."/>
        </authorList>
    </citation>
    <scope>NUCLEOTIDE SEQUENCE [LARGE SCALE GENOMIC DNA]</scope>
    <source>
        <strain evidence="9 10">DSM 23562</strain>
    </source>
</reference>
<feature type="domain" description="ComEC/Rec2-related protein" evidence="7">
    <location>
        <begin position="205"/>
        <end position="464"/>
    </location>
</feature>
<feature type="transmembrane region" description="Helical" evidence="6">
    <location>
        <begin position="429"/>
        <end position="448"/>
    </location>
</feature>
<dbReference type="InterPro" id="IPR004477">
    <property type="entry name" value="ComEC_N"/>
</dbReference>
<sequence length="487" mass="52790">MRLRPLFTALALVVLGILAAPFLPHQPLVFDVLALVSALSGVAFLRRPTLATTLLLLPFLLFPLAQTQRMLQPDGLVAIEGHYQILSGRVETAPEPTRQGGVRFVLATAQGQTQVTTRTAQSLYRGDFVTAHGRLELPPRATNPGEFDYRSYLLRQGIHTVLYANRVDTQLLLRRATLAERLRATIRGACHAHLAPESAGLLSGLLISDRSQLPTELQDAFSRTGTIHILSTSGLHLSVFAAVLVALFGRGKPLPTFLALALLWTYALAAGTGGAVMRSAVMTTVMLLAPLLKREAEPLHTLAFAALLILLPEPLALYDPGTQLSFATVATLVAWARPLENLIWPWEPEQRPLTRFLRACTVGLLVGILAQVGSAPLVAYHYNLFSWISPIANLPIAALAELLLLAGLAAVALPFLTPLWGLLTLGLELLKTLALGFAALPYAALSVASPPAELVVLWYALLLLPAPYVRVRLNRRRFRGVSPERDA</sequence>
<dbReference type="InterPro" id="IPR052159">
    <property type="entry name" value="Competence_DNA_uptake"/>
</dbReference>
<evidence type="ECO:0000313" key="9">
    <source>
        <dbReference type="EMBL" id="MBB6049414.1"/>
    </source>
</evidence>
<keyword evidence="4 6" id="KW-1133">Transmembrane helix</keyword>
<feature type="transmembrane region" description="Helical" evidence="6">
    <location>
        <begin position="394"/>
        <end position="417"/>
    </location>
</feature>
<keyword evidence="2" id="KW-1003">Cell membrane</keyword>
<dbReference type="Pfam" id="PF03772">
    <property type="entry name" value="Competence"/>
    <property type="match status" value="1"/>
</dbReference>
<dbReference type="NCBIfam" id="TIGR00360">
    <property type="entry name" value="ComEC_N-term"/>
    <property type="match status" value="1"/>
</dbReference>
<dbReference type="PANTHER" id="PTHR30619:SF1">
    <property type="entry name" value="RECOMBINATION PROTEIN 2"/>
    <property type="match status" value="1"/>
</dbReference>
<evidence type="ECO:0000256" key="1">
    <source>
        <dbReference type="ARBA" id="ARBA00004651"/>
    </source>
</evidence>
<evidence type="ECO:0000259" key="7">
    <source>
        <dbReference type="Pfam" id="PF03772"/>
    </source>
</evidence>
<proteinExistence type="predicted"/>
<dbReference type="Pfam" id="PF13567">
    <property type="entry name" value="DUF4131"/>
    <property type="match status" value="1"/>
</dbReference>
<gene>
    <name evidence="9" type="ORF">HNQ39_001176</name>
</gene>
<feature type="transmembrane region" description="Helical" evidence="6">
    <location>
        <begin position="227"/>
        <end position="248"/>
    </location>
</feature>
<feature type="domain" description="DUF4131" evidence="8">
    <location>
        <begin position="17"/>
        <end position="168"/>
    </location>
</feature>
<evidence type="ECO:0000256" key="2">
    <source>
        <dbReference type="ARBA" id="ARBA00022475"/>
    </source>
</evidence>
<evidence type="ECO:0000313" key="10">
    <source>
        <dbReference type="Proteomes" id="UP000520814"/>
    </source>
</evidence>
<dbReference type="AlphaFoldDB" id="A0A7W9W4G8"/>
<feature type="transmembrane region" description="Helical" evidence="6">
    <location>
        <begin position="356"/>
        <end position="382"/>
    </location>
</feature>
<dbReference type="GO" id="GO:0005886">
    <property type="term" value="C:plasma membrane"/>
    <property type="evidence" value="ECO:0007669"/>
    <property type="project" value="UniProtKB-SubCell"/>
</dbReference>
<protein>
    <submittedName>
        <fullName evidence="9">ComEC/Rec2-related protein</fullName>
    </submittedName>
</protein>
<keyword evidence="3 6" id="KW-0812">Transmembrane</keyword>
<evidence type="ECO:0000256" key="5">
    <source>
        <dbReference type="ARBA" id="ARBA00023136"/>
    </source>
</evidence>
<keyword evidence="5 6" id="KW-0472">Membrane</keyword>
<feature type="transmembrane region" description="Helical" evidence="6">
    <location>
        <begin position="43"/>
        <end position="62"/>
    </location>
</feature>
<dbReference type="InterPro" id="IPR025405">
    <property type="entry name" value="DUF4131"/>
</dbReference>
<name>A0A7W9W4G8_ARMRO</name>
<dbReference type="PANTHER" id="PTHR30619">
    <property type="entry name" value="DNA INTERNALIZATION/COMPETENCE PROTEIN COMEC/REC2"/>
    <property type="match status" value="1"/>
</dbReference>
<organism evidence="9 10">
    <name type="scientific">Armatimonas rosea</name>
    <dbReference type="NCBI Taxonomy" id="685828"/>
    <lineage>
        <taxon>Bacteria</taxon>
        <taxon>Bacillati</taxon>
        <taxon>Armatimonadota</taxon>
        <taxon>Armatimonadia</taxon>
        <taxon>Armatimonadales</taxon>
        <taxon>Armatimonadaceae</taxon>
        <taxon>Armatimonas</taxon>
    </lineage>
</organism>
<comment type="subcellular location">
    <subcellularLocation>
        <location evidence="1">Cell membrane</location>
        <topology evidence="1">Multi-pass membrane protein</topology>
    </subcellularLocation>
</comment>
<evidence type="ECO:0000256" key="3">
    <source>
        <dbReference type="ARBA" id="ARBA00022692"/>
    </source>
</evidence>
<dbReference type="RefSeq" id="WP_184193021.1">
    <property type="nucleotide sequence ID" value="NZ_JACHGW010000001.1"/>
</dbReference>
<evidence type="ECO:0000256" key="4">
    <source>
        <dbReference type="ARBA" id="ARBA00022989"/>
    </source>
</evidence>
<accession>A0A7W9W4G8</accession>
<comment type="caution">
    <text evidence="9">The sequence shown here is derived from an EMBL/GenBank/DDBJ whole genome shotgun (WGS) entry which is preliminary data.</text>
</comment>
<dbReference type="EMBL" id="JACHGW010000001">
    <property type="protein sequence ID" value="MBB6049414.1"/>
    <property type="molecule type" value="Genomic_DNA"/>
</dbReference>